<keyword evidence="8" id="KW-0249">Electron transport</keyword>
<evidence type="ECO:0000256" key="1">
    <source>
        <dbReference type="ARBA" id="ARBA00004236"/>
    </source>
</evidence>
<dbReference type="PROSITE" id="PS51007">
    <property type="entry name" value="CYTC"/>
    <property type="match status" value="3"/>
</dbReference>
<name>A0ABT3ZLM8_9BURK</name>
<sequence length="458" mass="48455">MHNPTHRPTKNRARKGPFTGVFAFGLRTALTIGLTIASTTGASAYAADAPQAAASALVPNADAALVGRGAYLATAGDCIACHTAAHGKPYAGGLPMKVPMLGTIHTSNITPDPTTGIGGWTLADFDRALRKGVSKDGHNLYPAMPYVSYAKLSDDDVKALYAFFQNGVAPVRQTLPASDIPWPLNMRWPLKFWNLAFLKSGSYEMKTGRSAEWNRGAYLVQGLAHCGTCHTPRSVTMQEKALDETGTDYLGGAALAGWDAYNITSSKPAGIGNWTHAQLAQYLRTGSVPGVAQAAGPMGEAVEHSFSHLSTADIDAIATYIRTVPAVEDGSTRARQDWGSAAKDVATLRGRALETTLDPARLYLGNCASCHQANGKGTPDAYYPSLLRNSTVGATHPDNLIQVILHGVHRQTPGNDVGMPGFAQQLSDAQVAALAGYVTQRFGNPAVKVSDKDVARLR</sequence>
<keyword evidence="2" id="KW-0813">Transport</keyword>
<proteinExistence type="predicted"/>
<dbReference type="EMBL" id="JAPMXC010000001">
    <property type="protein sequence ID" value="MCY0386855.1"/>
    <property type="molecule type" value="Genomic_DNA"/>
</dbReference>
<dbReference type="InterPro" id="IPR009056">
    <property type="entry name" value="Cyt_c-like_dom"/>
</dbReference>
<evidence type="ECO:0000313" key="13">
    <source>
        <dbReference type="EMBL" id="MCY0386855.1"/>
    </source>
</evidence>
<keyword evidence="6" id="KW-0732">Signal</keyword>
<dbReference type="PANTHER" id="PTHR35008:SF8">
    <property type="entry name" value="ALCOHOL DEHYDROGENASE CYTOCHROME C SUBUNIT"/>
    <property type="match status" value="1"/>
</dbReference>
<dbReference type="InterPro" id="IPR036909">
    <property type="entry name" value="Cyt_c-like_dom_sf"/>
</dbReference>
<evidence type="ECO:0000259" key="12">
    <source>
        <dbReference type="PROSITE" id="PS51007"/>
    </source>
</evidence>
<evidence type="ECO:0000256" key="4">
    <source>
        <dbReference type="ARBA" id="ARBA00022617"/>
    </source>
</evidence>
<feature type="domain" description="Cytochrome c" evidence="12">
    <location>
        <begin position="211"/>
        <end position="325"/>
    </location>
</feature>
<evidence type="ECO:0000256" key="9">
    <source>
        <dbReference type="ARBA" id="ARBA00023004"/>
    </source>
</evidence>
<dbReference type="Gene3D" id="1.10.760.10">
    <property type="entry name" value="Cytochrome c-like domain"/>
    <property type="match status" value="3"/>
</dbReference>
<reference evidence="13" key="1">
    <citation type="submission" date="2022-11" db="EMBL/GenBank/DDBJ databases">
        <title>Robbsia betulipollinis sp. nov., isolated from pollen of birch (Betula pendula).</title>
        <authorList>
            <person name="Shi H."/>
            <person name="Ambika Manirajan B."/>
            <person name="Ratering S."/>
            <person name="Geissler-Plaum R."/>
            <person name="Schnell S."/>
        </authorList>
    </citation>
    <scope>NUCLEOTIDE SEQUENCE</scope>
    <source>
        <strain evidence="13">Bb-Pol-6</strain>
    </source>
</reference>
<feature type="domain" description="Cytochrome c" evidence="12">
    <location>
        <begin position="64"/>
        <end position="168"/>
    </location>
</feature>
<evidence type="ECO:0000256" key="7">
    <source>
        <dbReference type="ARBA" id="ARBA00022737"/>
    </source>
</evidence>
<keyword evidence="10" id="KW-0472">Membrane</keyword>
<dbReference type="PIRSF" id="PIRSF000018">
    <property type="entry name" value="Mb_ADH_cyt_c"/>
    <property type="match status" value="1"/>
</dbReference>
<gene>
    <name evidence="13" type="ORF">OVY01_06340</name>
</gene>
<comment type="subcellular location">
    <subcellularLocation>
        <location evidence="1">Cell membrane</location>
    </subcellularLocation>
</comment>
<feature type="domain" description="Cytochrome c" evidence="12">
    <location>
        <begin position="354"/>
        <end position="442"/>
    </location>
</feature>
<evidence type="ECO:0000256" key="8">
    <source>
        <dbReference type="ARBA" id="ARBA00022982"/>
    </source>
</evidence>
<accession>A0ABT3ZLM8</accession>
<dbReference type="SUPFAM" id="SSF46626">
    <property type="entry name" value="Cytochrome c"/>
    <property type="match status" value="3"/>
</dbReference>
<comment type="caution">
    <text evidence="13">The sequence shown here is derived from an EMBL/GenBank/DDBJ whole genome shotgun (WGS) entry which is preliminary data.</text>
</comment>
<dbReference type="InterPro" id="IPR008168">
    <property type="entry name" value="Cyt_C_IC"/>
</dbReference>
<evidence type="ECO:0000256" key="5">
    <source>
        <dbReference type="ARBA" id="ARBA00022723"/>
    </source>
</evidence>
<keyword evidence="4 11" id="KW-0349">Heme</keyword>
<evidence type="ECO:0000256" key="10">
    <source>
        <dbReference type="ARBA" id="ARBA00023136"/>
    </source>
</evidence>
<keyword evidence="3" id="KW-1003">Cell membrane</keyword>
<evidence type="ECO:0000256" key="6">
    <source>
        <dbReference type="ARBA" id="ARBA00022729"/>
    </source>
</evidence>
<dbReference type="PANTHER" id="PTHR35008">
    <property type="entry name" value="BLL4482 PROTEIN-RELATED"/>
    <property type="match status" value="1"/>
</dbReference>
<keyword evidence="7" id="KW-0677">Repeat</keyword>
<dbReference type="PRINTS" id="PR00605">
    <property type="entry name" value="CYTCHROMECIC"/>
</dbReference>
<dbReference type="Proteomes" id="UP001082899">
    <property type="component" value="Unassembled WGS sequence"/>
</dbReference>
<dbReference type="InterPro" id="IPR051459">
    <property type="entry name" value="Cytochrome_c-type_DH"/>
</dbReference>
<dbReference type="InterPro" id="IPR014353">
    <property type="entry name" value="Membr-bd_ADH_cyt_c"/>
</dbReference>
<evidence type="ECO:0000256" key="11">
    <source>
        <dbReference type="PROSITE-ProRule" id="PRU00433"/>
    </source>
</evidence>
<evidence type="ECO:0000256" key="2">
    <source>
        <dbReference type="ARBA" id="ARBA00022448"/>
    </source>
</evidence>
<keyword evidence="14" id="KW-1185">Reference proteome</keyword>
<protein>
    <submittedName>
        <fullName evidence="13">Cytochrome c</fullName>
    </submittedName>
</protein>
<evidence type="ECO:0000313" key="14">
    <source>
        <dbReference type="Proteomes" id="UP001082899"/>
    </source>
</evidence>
<dbReference type="Pfam" id="PF13442">
    <property type="entry name" value="Cytochrome_CBB3"/>
    <property type="match status" value="1"/>
</dbReference>
<evidence type="ECO:0000256" key="3">
    <source>
        <dbReference type="ARBA" id="ARBA00022475"/>
    </source>
</evidence>
<keyword evidence="5 11" id="KW-0479">Metal-binding</keyword>
<keyword evidence="9 11" id="KW-0408">Iron</keyword>
<dbReference type="Pfam" id="PF00034">
    <property type="entry name" value="Cytochrom_C"/>
    <property type="match status" value="1"/>
</dbReference>
<organism evidence="13 14">
    <name type="scientific">Robbsia betulipollinis</name>
    <dbReference type="NCBI Taxonomy" id="2981849"/>
    <lineage>
        <taxon>Bacteria</taxon>
        <taxon>Pseudomonadati</taxon>
        <taxon>Pseudomonadota</taxon>
        <taxon>Betaproteobacteria</taxon>
        <taxon>Burkholderiales</taxon>
        <taxon>Burkholderiaceae</taxon>
        <taxon>Robbsia</taxon>
    </lineage>
</organism>